<dbReference type="AlphaFoldDB" id="A0A9P9BRR5"/>
<evidence type="ECO:0000313" key="2">
    <source>
        <dbReference type="Proteomes" id="UP000756346"/>
    </source>
</evidence>
<comment type="caution">
    <text evidence="1">The sequence shown here is derived from an EMBL/GenBank/DDBJ whole genome shotgun (WGS) entry which is preliminary data.</text>
</comment>
<dbReference type="EMBL" id="JAGTJQ010000007">
    <property type="protein sequence ID" value="KAH7027550.1"/>
    <property type="molecule type" value="Genomic_DNA"/>
</dbReference>
<dbReference type="GeneID" id="70190619"/>
<evidence type="ECO:0000313" key="1">
    <source>
        <dbReference type="EMBL" id="KAH7027550.1"/>
    </source>
</evidence>
<dbReference type="InterPro" id="IPR019183">
    <property type="entry name" value="NAA25_NatB_aux_su"/>
</dbReference>
<gene>
    <name evidence="1" type="ORF">B0I36DRAFT_385545</name>
</gene>
<dbReference type="RefSeq" id="XP_046010349.1">
    <property type="nucleotide sequence ID" value="XM_046161073.1"/>
</dbReference>
<sequence>MAAAAVAAGAAPASYEIRPSPYMPNLRPTVDIKLESDWHNAQWTSVGTIAAQRYRATKDPYYLAIEIVARSWNADRLEENAGRDAVEKMVKDNVVVKDADTLDLYEYACALVPMSYPDTLGELRMRLVKAAPKDVVACQRCLDATLSNFDWVHAQQIAASMDRSFPNERKMLFRNILSTHLLTMTPACPPEKKVLFQTLTRRMIDKAFCQHFEASFDSKKPGRAISTEAEFDLWCEILLSCPKAEVLKTLFQQVVENGEKRRPLAHPISLLKTGNAPVVRRILKYLADIEAWSEVYDVCREIVASATSLNQVDGRSIAERKSEPEAVHEVHAARTAAELAVLAVGTEWSTWSLLLRASRYQPDPEAALKESLDAIESAHDALGVSKRLTRSHSAYCDLAVLHYNFAVEPQEQQQGSENTRLLALATYVINNYRSPSVYDETQAFIEMLSPAEAKQFRTILATNLEQDDVFKRFVTTALRLRVQFTIATHVAAICSACGTELSCQEYCAKCLRQIAITALQQYKVAMSNSELRDNVLPKTPVDPISDFAVIGACALLKLGDAGDGTRPGAPGISALADADVQLVLQAIVLLEAYFAALPKNDALRMMLVKLYLLIGCVSRAKTLWDSFGVKNAILDSLAPLFYDRLSTFAPHFFASTSASGGGNPTSMSPLVSYFDTALRRTYPRGLKDALDYDSYSSIAGLYGFYEKLKTSCSMVMVRTEARRGRRFNQLRNPHCIDDDPLIRNLSTRHKLSEVTDFSCLPNLGRRGSPTITEMLNLGPPQSETRTLLGLIGERFIDIISYAQPKEYKPAKPSQVLAADLLYALEKTEDLLQQLYAVVNRGSGGSSGSSSSNKPVRRVLTAAEHSYYGVLEETMTLYAALIRVCSPDHQQQQPLPEIKTSVEQTINSISDLLQDQASDALSALENNNPGQPSTTTASTLAGIIDLHALGMLRESTTLIKLAAASVSAALDKIRVVDKARAAAKDLAWIEKPLKDLKATCGAVEDKCKARVKSLAAEVGSVPWQSKVRELVLAADVAAVALGADRGDGDEVEEEEKQFRQELTALVRDCASGDARLREWAATVTQSWKELLGGWATVQYLP</sequence>
<reference evidence="1" key="1">
    <citation type="journal article" date="2021" name="Nat. Commun.">
        <title>Genetic determinants of endophytism in the Arabidopsis root mycobiome.</title>
        <authorList>
            <person name="Mesny F."/>
            <person name="Miyauchi S."/>
            <person name="Thiergart T."/>
            <person name="Pickel B."/>
            <person name="Atanasova L."/>
            <person name="Karlsson M."/>
            <person name="Huettel B."/>
            <person name="Barry K.W."/>
            <person name="Haridas S."/>
            <person name="Chen C."/>
            <person name="Bauer D."/>
            <person name="Andreopoulos W."/>
            <person name="Pangilinan J."/>
            <person name="LaButti K."/>
            <person name="Riley R."/>
            <person name="Lipzen A."/>
            <person name="Clum A."/>
            <person name="Drula E."/>
            <person name="Henrissat B."/>
            <person name="Kohler A."/>
            <person name="Grigoriev I.V."/>
            <person name="Martin F.M."/>
            <person name="Hacquard S."/>
        </authorList>
    </citation>
    <scope>NUCLEOTIDE SEQUENCE</scope>
    <source>
        <strain evidence="1">MPI-CAGE-CH-0230</strain>
    </source>
</reference>
<dbReference type="Proteomes" id="UP000756346">
    <property type="component" value="Unassembled WGS sequence"/>
</dbReference>
<proteinExistence type="predicted"/>
<organism evidence="1 2">
    <name type="scientific">Microdochium trichocladiopsis</name>
    <dbReference type="NCBI Taxonomy" id="1682393"/>
    <lineage>
        <taxon>Eukaryota</taxon>
        <taxon>Fungi</taxon>
        <taxon>Dikarya</taxon>
        <taxon>Ascomycota</taxon>
        <taxon>Pezizomycotina</taxon>
        <taxon>Sordariomycetes</taxon>
        <taxon>Xylariomycetidae</taxon>
        <taxon>Xylariales</taxon>
        <taxon>Microdochiaceae</taxon>
        <taxon>Microdochium</taxon>
    </lineage>
</organism>
<protein>
    <submittedName>
        <fullName evidence="1">N-acetyltransferase B complex non catalytic subunit-domain-containing protein</fullName>
    </submittedName>
</protein>
<dbReference type="OrthoDB" id="1874341at2759"/>
<dbReference type="Pfam" id="PF09797">
    <property type="entry name" value="NatB_MDM20"/>
    <property type="match status" value="1"/>
</dbReference>
<accession>A0A9P9BRR5</accession>
<keyword evidence="2" id="KW-1185">Reference proteome</keyword>
<name>A0A9P9BRR5_9PEZI</name>